<dbReference type="PANTHER" id="PTHR30489:SF0">
    <property type="entry name" value="LIPOPROTEIN-RELEASING SYSTEM TRANSMEMBRANE PROTEIN LOLE"/>
    <property type="match status" value="1"/>
</dbReference>
<reference evidence="10 11" key="1">
    <citation type="submission" date="2012-05" db="EMBL/GenBank/DDBJ databases">
        <authorList>
            <person name="Weinstock G."/>
            <person name="Sodergren E."/>
            <person name="Lobos E.A."/>
            <person name="Fulton L."/>
            <person name="Fulton R."/>
            <person name="Courtney L."/>
            <person name="Fronick C."/>
            <person name="O'Laughlin M."/>
            <person name="Godfrey J."/>
            <person name="Wilson R.M."/>
            <person name="Miner T."/>
            <person name="Farmer C."/>
            <person name="Delehaunty K."/>
            <person name="Cordes M."/>
            <person name="Minx P."/>
            <person name="Tomlinson C."/>
            <person name="Chen J."/>
            <person name="Wollam A."/>
            <person name="Pepin K.H."/>
            <person name="Bhonagiri V."/>
            <person name="Zhang X."/>
            <person name="Suruliraj S."/>
            <person name="Warren W."/>
            <person name="Mitreva M."/>
            <person name="Mardis E.R."/>
            <person name="Wilson R.K."/>
        </authorList>
    </citation>
    <scope>NUCLEOTIDE SEQUENCE [LARGE SCALE GENOMIC DNA]</scope>
    <source>
        <strain evidence="10 11">F0037</strain>
    </source>
</reference>
<dbReference type="RefSeq" id="WP_005467276.1">
    <property type="nucleotide sequence ID" value="NZ_KB291031.1"/>
</dbReference>
<evidence type="ECO:0000256" key="3">
    <source>
        <dbReference type="ARBA" id="ARBA00022475"/>
    </source>
</evidence>
<dbReference type="InterPro" id="IPR003838">
    <property type="entry name" value="ABC3_permease_C"/>
</dbReference>
<organism evidence="10 11">
    <name type="scientific">Porphyromonas catoniae F0037</name>
    <dbReference type="NCBI Taxonomy" id="1127696"/>
    <lineage>
        <taxon>Bacteria</taxon>
        <taxon>Pseudomonadati</taxon>
        <taxon>Bacteroidota</taxon>
        <taxon>Bacteroidia</taxon>
        <taxon>Bacteroidales</taxon>
        <taxon>Porphyromonadaceae</taxon>
        <taxon>Porphyromonas</taxon>
    </lineage>
</organism>
<evidence type="ECO:0000313" key="11">
    <source>
        <dbReference type="Proteomes" id="UP000010408"/>
    </source>
</evidence>
<dbReference type="HOGENOM" id="CLU_000604_8_2_10"/>
<dbReference type="STRING" id="1127696.HMPREF9134_01221"/>
<evidence type="ECO:0000259" key="8">
    <source>
        <dbReference type="Pfam" id="PF02687"/>
    </source>
</evidence>
<evidence type="ECO:0000256" key="7">
    <source>
        <dbReference type="SAM" id="Phobius"/>
    </source>
</evidence>
<dbReference type="eggNOG" id="COG4591">
    <property type="taxonomic scope" value="Bacteria"/>
</dbReference>
<comment type="similarity">
    <text evidence="2">Belongs to the ABC-4 integral membrane protein family. LolC/E subfamily.</text>
</comment>
<comment type="caution">
    <text evidence="10">The sequence shown here is derived from an EMBL/GenBank/DDBJ whole genome shotgun (WGS) entry which is preliminary data.</text>
</comment>
<evidence type="ECO:0000256" key="2">
    <source>
        <dbReference type="ARBA" id="ARBA00005236"/>
    </source>
</evidence>
<evidence type="ECO:0000259" key="9">
    <source>
        <dbReference type="Pfam" id="PF12704"/>
    </source>
</evidence>
<evidence type="ECO:0000256" key="1">
    <source>
        <dbReference type="ARBA" id="ARBA00004651"/>
    </source>
</evidence>
<proteinExistence type="inferred from homology"/>
<comment type="subcellular location">
    <subcellularLocation>
        <location evidence="1">Cell membrane</location>
        <topology evidence="1">Multi-pass membrane protein</topology>
    </subcellularLocation>
</comment>
<evidence type="ECO:0000313" key="10">
    <source>
        <dbReference type="EMBL" id="EKY00874.1"/>
    </source>
</evidence>
<dbReference type="Pfam" id="PF12704">
    <property type="entry name" value="MacB_PCD"/>
    <property type="match status" value="1"/>
</dbReference>
<dbReference type="PATRIC" id="fig|1127696.3.peg.1098"/>
<accession>L1NBK2</accession>
<dbReference type="GO" id="GO:0044874">
    <property type="term" value="P:lipoprotein localization to outer membrane"/>
    <property type="evidence" value="ECO:0007669"/>
    <property type="project" value="TreeGrafter"/>
</dbReference>
<feature type="transmembrane region" description="Helical" evidence="7">
    <location>
        <begin position="30"/>
        <end position="54"/>
    </location>
</feature>
<gene>
    <name evidence="10" type="ORF">HMPREF9134_01221</name>
</gene>
<dbReference type="PANTHER" id="PTHR30489">
    <property type="entry name" value="LIPOPROTEIN-RELEASING SYSTEM TRANSMEMBRANE PROTEIN LOLE"/>
    <property type="match status" value="1"/>
</dbReference>
<keyword evidence="6 7" id="KW-0472">Membrane</keyword>
<feature type="transmembrane region" description="Helical" evidence="7">
    <location>
        <begin position="383"/>
        <end position="407"/>
    </location>
</feature>
<protein>
    <submittedName>
        <fullName evidence="10">Efflux ABC transporter, permease protein</fullName>
    </submittedName>
</protein>
<feature type="transmembrane region" description="Helical" evidence="7">
    <location>
        <begin position="339"/>
        <end position="357"/>
    </location>
</feature>
<feature type="domain" description="ABC3 transporter permease C-terminal" evidence="8">
    <location>
        <begin position="288"/>
        <end position="410"/>
    </location>
</feature>
<name>L1NBK2_9PORP</name>
<dbReference type="Proteomes" id="UP000010408">
    <property type="component" value="Unassembled WGS sequence"/>
</dbReference>
<evidence type="ECO:0000256" key="6">
    <source>
        <dbReference type="ARBA" id="ARBA00023136"/>
    </source>
</evidence>
<keyword evidence="3" id="KW-1003">Cell membrane</keyword>
<keyword evidence="4 7" id="KW-0812">Transmembrane</keyword>
<feature type="domain" description="MacB-like periplasmic core" evidence="9">
    <location>
        <begin position="32"/>
        <end position="240"/>
    </location>
</feature>
<evidence type="ECO:0000256" key="5">
    <source>
        <dbReference type="ARBA" id="ARBA00022989"/>
    </source>
</evidence>
<sequence length="419" mass="46876">MGLFKSCSTFIARGLQRTGQRGSKGISGSLRLTTLGIAFSLSVMLLSVTIILGFREQIHEFAFSQTGHISMNSFGSDWRNSNTPIHVSPELLTFLRQKPYVERVTPIIQEAGLLKTEDNFAGVLLYGIDSTFRGDYFAHNLREGRLPQTSPQQGRAMPEITLPVQTAERMGCRVGEKVRIYFFGDKMRVRVYTLVGVYESTGMELSPALCPLSSLQRLNRWDDNTYSRLMLMLREPSHAERDLSELIASLQKRPNLIGQQDYGLNLGEELQPELFNWLTFLDTNVYALLSLMILVGGFTMITGLIILVLDKSKQIGILKALGATDGLLRRTFLLLAGRLILRGMLWGNLLALGLGLAQQHFKIIRLNPASYFMSSVPIHFDPWAWVGINAGTLLLILIMILVPTGIVSRIRPAESMRID</sequence>
<dbReference type="GO" id="GO:0098797">
    <property type="term" value="C:plasma membrane protein complex"/>
    <property type="evidence" value="ECO:0007669"/>
    <property type="project" value="TreeGrafter"/>
</dbReference>
<dbReference type="Pfam" id="PF02687">
    <property type="entry name" value="FtsX"/>
    <property type="match status" value="1"/>
</dbReference>
<evidence type="ECO:0000256" key="4">
    <source>
        <dbReference type="ARBA" id="ARBA00022692"/>
    </source>
</evidence>
<dbReference type="AlphaFoldDB" id="L1NBK2"/>
<dbReference type="InterPro" id="IPR051447">
    <property type="entry name" value="Lipoprotein-release_system"/>
</dbReference>
<dbReference type="EMBL" id="AMEQ01000035">
    <property type="protein sequence ID" value="EKY00874.1"/>
    <property type="molecule type" value="Genomic_DNA"/>
</dbReference>
<feature type="transmembrane region" description="Helical" evidence="7">
    <location>
        <begin position="285"/>
        <end position="309"/>
    </location>
</feature>
<keyword evidence="5 7" id="KW-1133">Transmembrane helix</keyword>
<dbReference type="InterPro" id="IPR025857">
    <property type="entry name" value="MacB_PCD"/>
</dbReference>